<evidence type="ECO:0000313" key="6">
    <source>
        <dbReference type="Proteomes" id="UP001165090"/>
    </source>
</evidence>
<feature type="signal peptide" evidence="3">
    <location>
        <begin position="1"/>
        <end position="24"/>
    </location>
</feature>
<evidence type="ECO:0000259" key="4">
    <source>
        <dbReference type="PROSITE" id="PS50287"/>
    </source>
</evidence>
<comment type="caution">
    <text evidence="5">The sequence shown here is derived from an EMBL/GenBank/DDBJ whole genome shotgun (WGS) entry which is preliminary data.</text>
</comment>
<name>A0ABQ5RXF2_9CHLO</name>
<keyword evidence="3" id="KW-0732">Signal</keyword>
<dbReference type="InterPro" id="IPR036772">
    <property type="entry name" value="SRCR-like_dom_sf"/>
</dbReference>
<sequence length="389" mass="41922">MVNLEMGAFAVAVLLLISTSGGYAQLKNSRNKNGVRLQGGTGPMGRIELSSLNSWFNNGSGPAVKPAWNSVCDRDFDDELAQIMCVMLGYSYGRKAYDPKFNYRKDPNPDGRIGKIFCTPLLPASRGLRGVTTETTTTLSETTIGSRGSRRLINNRDPRVARSLFEPLRGSLNSPPKAPYMCTFRAGSCDSRGPLAGVQCSHTPLPPAPPPPPAPSPPPTPPTPAFPPPSSYIKLVGGRPVDKPEDNVEPNLACDGDVDCVSFGRLELKVPSTSASNTTIWAPVCAIEDPVLAMSVSYIACMQLFDWPDPRSDGIIVMVPELNPAFKVPTGPVSSASHFNPTNYNGWINITGAGPEPFMPEKVQEFQYTISTTPCRSLLAVQCQVFNTM</sequence>
<reference evidence="5 6" key="1">
    <citation type="journal article" date="2023" name="IScience">
        <title>Expanded male sex-determining region conserved during the evolution of homothallism in the green alga Volvox.</title>
        <authorList>
            <person name="Yamamoto K."/>
            <person name="Matsuzaki R."/>
            <person name="Mahakham W."/>
            <person name="Heman W."/>
            <person name="Sekimoto H."/>
            <person name="Kawachi M."/>
            <person name="Minakuchi Y."/>
            <person name="Toyoda A."/>
            <person name="Nozaki H."/>
        </authorList>
    </citation>
    <scope>NUCLEOTIDE SEQUENCE [LARGE SCALE GENOMIC DNA]</scope>
    <source>
        <strain evidence="5 6">NIES-4468</strain>
    </source>
</reference>
<dbReference type="EMBL" id="BSDZ01000011">
    <property type="protein sequence ID" value="GLI62262.1"/>
    <property type="molecule type" value="Genomic_DNA"/>
</dbReference>
<proteinExistence type="predicted"/>
<accession>A0ABQ5RXF2</accession>
<evidence type="ECO:0000313" key="5">
    <source>
        <dbReference type="EMBL" id="GLI62262.1"/>
    </source>
</evidence>
<keyword evidence="6" id="KW-1185">Reference proteome</keyword>
<dbReference type="Proteomes" id="UP001165090">
    <property type="component" value="Unassembled WGS sequence"/>
</dbReference>
<protein>
    <recommendedName>
        <fullName evidence="4">SRCR domain-containing protein</fullName>
    </recommendedName>
</protein>
<evidence type="ECO:0000256" key="1">
    <source>
        <dbReference type="ARBA" id="ARBA00023157"/>
    </source>
</evidence>
<feature type="domain" description="SRCR" evidence="4">
    <location>
        <begin position="35"/>
        <end position="119"/>
    </location>
</feature>
<evidence type="ECO:0000256" key="2">
    <source>
        <dbReference type="SAM" id="MobiDB-lite"/>
    </source>
</evidence>
<organism evidence="5 6">
    <name type="scientific">Volvox africanus</name>
    <dbReference type="NCBI Taxonomy" id="51714"/>
    <lineage>
        <taxon>Eukaryota</taxon>
        <taxon>Viridiplantae</taxon>
        <taxon>Chlorophyta</taxon>
        <taxon>core chlorophytes</taxon>
        <taxon>Chlorophyceae</taxon>
        <taxon>CS clade</taxon>
        <taxon>Chlamydomonadales</taxon>
        <taxon>Volvocaceae</taxon>
        <taxon>Volvox</taxon>
    </lineage>
</organism>
<dbReference type="PROSITE" id="PS50287">
    <property type="entry name" value="SRCR_2"/>
    <property type="match status" value="1"/>
</dbReference>
<dbReference type="SUPFAM" id="SSF56487">
    <property type="entry name" value="SRCR-like"/>
    <property type="match status" value="1"/>
</dbReference>
<dbReference type="Gene3D" id="3.10.250.10">
    <property type="entry name" value="SRCR-like domain"/>
    <property type="match status" value="1"/>
</dbReference>
<keyword evidence="1" id="KW-1015">Disulfide bond</keyword>
<evidence type="ECO:0000256" key="3">
    <source>
        <dbReference type="SAM" id="SignalP"/>
    </source>
</evidence>
<gene>
    <name evidence="5" type="ORF">VaNZ11_004868</name>
</gene>
<dbReference type="InterPro" id="IPR001190">
    <property type="entry name" value="SRCR"/>
</dbReference>
<feature type="chain" id="PRO_5045080136" description="SRCR domain-containing protein" evidence="3">
    <location>
        <begin position="25"/>
        <end position="389"/>
    </location>
</feature>
<feature type="compositionally biased region" description="Pro residues" evidence="2">
    <location>
        <begin position="204"/>
        <end position="230"/>
    </location>
</feature>
<feature type="region of interest" description="Disordered" evidence="2">
    <location>
        <begin position="198"/>
        <end position="242"/>
    </location>
</feature>